<feature type="transmembrane region" description="Helical" evidence="1">
    <location>
        <begin position="128"/>
        <end position="147"/>
    </location>
</feature>
<keyword evidence="1" id="KW-0472">Membrane</keyword>
<feature type="transmembrane region" description="Helical" evidence="1">
    <location>
        <begin position="159"/>
        <end position="177"/>
    </location>
</feature>
<sequence>MELDVELCQSLREELEQFQSDLMNYKYLQFLFKCLFSFLSVFFLPNFFIPISTLLLPRECLLSNLNSTFTLVFFRSYFKSPFFSGSFSFIFSRPLLSLQFLHSFLRFSSFLKHSSVFLLCSEFLYSDFTSSFFSGISRFLFPLHFFHRNFLTLISYPRLFNNLAIPISTFSLLFLTLDKYIPSFYILPTFHFHPLTLLLFFSFLTLSTSQHFSTLIVFFTSRDSFFYLSTF</sequence>
<keyword evidence="1" id="KW-1133">Transmembrane helix</keyword>
<gene>
    <name evidence="2" type="ORF">SPHA_41144</name>
</gene>
<accession>A0A812CPQ0</accession>
<dbReference type="Proteomes" id="UP000597762">
    <property type="component" value="Unassembled WGS sequence"/>
</dbReference>
<protein>
    <submittedName>
        <fullName evidence="2">Uncharacterized protein</fullName>
    </submittedName>
</protein>
<feature type="transmembrane region" description="Helical" evidence="1">
    <location>
        <begin position="30"/>
        <end position="49"/>
    </location>
</feature>
<feature type="transmembrane region" description="Helical" evidence="1">
    <location>
        <begin position="197"/>
        <end position="219"/>
    </location>
</feature>
<keyword evidence="3" id="KW-1185">Reference proteome</keyword>
<evidence type="ECO:0000256" key="1">
    <source>
        <dbReference type="SAM" id="Phobius"/>
    </source>
</evidence>
<keyword evidence="1" id="KW-0812">Transmembrane</keyword>
<name>A0A812CPQ0_ACAPH</name>
<dbReference type="AlphaFoldDB" id="A0A812CPQ0"/>
<comment type="caution">
    <text evidence="2">The sequence shown here is derived from an EMBL/GenBank/DDBJ whole genome shotgun (WGS) entry which is preliminary data.</text>
</comment>
<evidence type="ECO:0000313" key="2">
    <source>
        <dbReference type="EMBL" id="CAE1278238.1"/>
    </source>
</evidence>
<evidence type="ECO:0000313" key="3">
    <source>
        <dbReference type="Proteomes" id="UP000597762"/>
    </source>
</evidence>
<reference evidence="2" key="1">
    <citation type="submission" date="2021-01" db="EMBL/GenBank/DDBJ databases">
        <authorList>
            <person name="Li R."/>
            <person name="Bekaert M."/>
        </authorList>
    </citation>
    <scope>NUCLEOTIDE SEQUENCE</scope>
    <source>
        <strain evidence="2">Farmed</strain>
    </source>
</reference>
<proteinExistence type="predicted"/>
<dbReference type="EMBL" id="CAHIKZ030001968">
    <property type="protein sequence ID" value="CAE1278238.1"/>
    <property type="molecule type" value="Genomic_DNA"/>
</dbReference>
<organism evidence="2 3">
    <name type="scientific">Acanthosepion pharaonis</name>
    <name type="common">Pharaoh cuttlefish</name>
    <name type="synonym">Sepia pharaonis</name>
    <dbReference type="NCBI Taxonomy" id="158019"/>
    <lineage>
        <taxon>Eukaryota</taxon>
        <taxon>Metazoa</taxon>
        <taxon>Spiralia</taxon>
        <taxon>Lophotrochozoa</taxon>
        <taxon>Mollusca</taxon>
        <taxon>Cephalopoda</taxon>
        <taxon>Coleoidea</taxon>
        <taxon>Decapodiformes</taxon>
        <taxon>Sepiida</taxon>
        <taxon>Sepiina</taxon>
        <taxon>Sepiidae</taxon>
        <taxon>Acanthosepion</taxon>
    </lineage>
</organism>